<proteinExistence type="predicted"/>
<gene>
    <name evidence="1" type="ORF">O3P69_018102</name>
</gene>
<organism evidence="1 2">
    <name type="scientific">Scylla paramamosain</name>
    <name type="common">Mud crab</name>
    <dbReference type="NCBI Taxonomy" id="85552"/>
    <lineage>
        <taxon>Eukaryota</taxon>
        <taxon>Metazoa</taxon>
        <taxon>Ecdysozoa</taxon>
        <taxon>Arthropoda</taxon>
        <taxon>Crustacea</taxon>
        <taxon>Multicrustacea</taxon>
        <taxon>Malacostraca</taxon>
        <taxon>Eumalacostraca</taxon>
        <taxon>Eucarida</taxon>
        <taxon>Decapoda</taxon>
        <taxon>Pleocyemata</taxon>
        <taxon>Brachyura</taxon>
        <taxon>Eubrachyura</taxon>
        <taxon>Portunoidea</taxon>
        <taxon>Portunidae</taxon>
        <taxon>Portuninae</taxon>
        <taxon>Scylla</taxon>
    </lineage>
</organism>
<dbReference type="EMBL" id="JARAKH010000030">
    <property type="protein sequence ID" value="KAK8387257.1"/>
    <property type="molecule type" value="Genomic_DNA"/>
</dbReference>
<evidence type="ECO:0000313" key="2">
    <source>
        <dbReference type="Proteomes" id="UP001487740"/>
    </source>
</evidence>
<dbReference type="PANTHER" id="PTHR21261">
    <property type="entry name" value="BEAT PROTEIN"/>
    <property type="match status" value="1"/>
</dbReference>
<sequence length="80" mass="9343">MRCLSLRVRKVIVPPHEIKGKKVELECQYDLEGDQLYSVKWYKGIKEFFRYVPADNPPIQVFHLPGVSVDVSVPYVICYD</sequence>
<dbReference type="Proteomes" id="UP001487740">
    <property type="component" value="Unassembled WGS sequence"/>
</dbReference>
<evidence type="ECO:0008006" key="3">
    <source>
        <dbReference type="Google" id="ProtNLM"/>
    </source>
</evidence>
<reference evidence="1 2" key="1">
    <citation type="submission" date="2023-03" db="EMBL/GenBank/DDBJ databases">
        <title>High-quality genome of Scylla paramamosain provides insights in environmental adaptation.</title>
        <authorList>
            <person name="Zhang L."/>
        </authorList>
    </citation>
    <scope>NUCLEOTIDE SEQUENCE [LARGE SCALE GENOMIC DNA]</scope>
    <source>
        <strain evidence="1">LZ_2023a</strain>
        <tissue evidence="1">Muscle</tissue>
    </source>
</reference>
<accession>A0AAW0TLK4</accession>
<dbReference type="AlphaFoldDB" id="A0AAW0TLK4"/>
<keyword evidence="2" id="KW-1185">Reference proteome</keyword>
<dbReference type="PANTHER" id="PTHR21261:SF15">
    <property type="entry name" value="BEATEN PATH IIIA, ISOFORM D-RELATED"/>
    <property type="match status" value="1"/>
</dbReference>
<protein>
    <recommendedName>
        <fullName evidence="3">Beat protein</fullName>
    </recommendedName>
</protein>
<evidence type="ECO:0000313" key="1">
    <source>
        <dbReference type="EMBL" id="KAK8387257.1"/>
    </source>
</evidence>
<name>A0AAW0TLK4_SCYPA</name>
<comment type="caution">
    <text evidence="1">The sequence shown here is derived from an EMBL/GenBank/DDBJ whole genome shotgun (WGS) entry which is preliminary data.</text>
</comment>